<dbReference type="EMBL" id="DF237661">
    <property type="protein sequence ID" value="GAQ91004.1"/>
    <property type="molecule type" value="Genomic_DNA"/>
</dbReference>
<dbReference type="AlphaFoldDB" id="A0A1Y1IJP6"/>
<organism evidence="2 3">
    <name type="scientific">Klebsormidium nitens</name>
    <name type="common">Green alga</name>
    <name type="synonym">Ulothrix nitens</name>
    <dbReference type="NCBI Taxonomy" id="105231"/>
    <lineage>
        <taxon>Eukaryota</taxon>
        <taxon>Viridiplantae</taxon>
        <taxon>Streptophyta</taxon>
        <taxon>Klebsormidiophyceae</taxon>
        <taxon>Klebsormidiales</taxon>
        <taxon>Klebsormidiaceae</taxon>
        <taxon>Klebsormidium</taxon>
    </lineage>
</organism>
<evidence type="ECO:0000313" key="2">
    <source>
        <dbReference type="EMBL" id="GAQ91004.1"/>
    </source>
</evidence>
<gene>
    <name evidence="2" type="ORF">KFL_007120085</name>
</gene>
<accession>A0A1Y1IJP6</accession>
<keyword evidence="3" id="KW-1185">Reference proteome</keyword>
<protein>
    <recommendedName>
        <fullName evidence="1">DUF5901 domain-containing protein</fullName>
    </recommendedName>
</protein>
<evidence type="ECO:0000259" key="1">
    <source>
        <dbReference type="Pfam" id="PF19254"/>
    </source>
</evidence>
<feature type="domain" description="DUF5901" evidence="1">
    <location>
        <begin position="40"/>
        <end position="213"/>
    </location>
</feature>
<name>A0A1Y1IJP6_KLENI</name>
<sequence>MEISPFHRFEGSRGLPIGSLPDQLYEKQQLEHARQSQVEYSTHVIEVDSSQRDRVRFSSSNDFRIYFRNPLTNIVRVDLAFAQVPNVSFNVDSTNSLFALEEIVGNSAPRVIRFSLREGHYDITDLSEELTRLLNLHSSSTASPYVVDSLSRQNKVSFKASHDVTRFRILFGESTCSSMLGFDAQDTPYNDTMVSDDPVYSGALVSSGYVDTTGDHHVLLSSPELDTSMHEVSYSPSGEGLVSAAPPNCFGRIALVGDAGSLVTYSGGVSGYLIFKEFRPPIARLDSLHLRWLRQDGSPADFQNLDNTIKLHFRQHPACAQLKKLRMLVKSASRKSPGLMFNRFREALLAEGVMDAINDHDMAFFAEHDAQLSPVPGLFLQGRLLSPGEVERLWAAVQALVESTSADDVLVAGGVADESGWSELVSEIISQHVLLPACLREKVSGILALLVQFLEGQTQDELSADLDGLLDGVDLSAVLPRFSGLRPENDPEHRDRSIDGSLLKDLLPHLRSLRSATEREALETARGFLRSESMKGVVRVFRRAFRCVDSGMLVRLLSDAVESLDVSSIPALIASVNALQEDPRMLRGVSMLTRTANVPALQALVQDAAQLVDPSVMQRVVGGTGAGGGNVLSSLLSTSVTPDLVSRLPSMINRDGSIDMTAVPGLIRGQRRRPRKPRLTASRLAS</sequence>
<reference evidence="2 3" key="1">
    <citation type="journal article" date="2014" name="Nat. Commun.">
        <title>Klebsormidium flaccidum genome reveals primary factors for plant terrestrial adaptation.</title>
        <authorList>
            <person name="Hori K."/>
            <person name="Maruyama F."/>
            <person name="Fujisawa T."/>
            <person name="Togashi T."/>
            <person name="Yamamoto N."/>
            <person name="Seo M."/>
            <person name="Sato S."/>
            <person name="Yamada T."/>
            <person name="Mori H."/>
            <person name="Tajima N."/>
            <person name="Moriyama T."/>
            <person name="Ikeuchi M."/>
            <person name="Watanabe M."/>
            <person name="Wada H."/>
            <person name="Kobayashi K."/>
            <person name="Saito M."/>
            <person name="Masuda T."/>
            <person name="Sasaki-Sekimoto Y."/>
            <person name="Mashiguchi K."/>
            <person name="Awai K."/>
            <person name="Shimojima M."/>
            <person name="Masuda S."/>
            <person name="Iwai M."/>
            <person name="Nobusawa T."/>
            <person name="Narise T."/>
            <person name="Kondo S."/>
            <person name="Saito H."/>
            <person name="Sato R."/>
            <person name="Murakawa M."/>
            <person name="Ihara Y."/>
            <person name="Oshima-Yamada Y."/>
            <person name="Ohtaka K."/>
            <person name="Satoh M."/>
            <person name="Sonobe K."/>
            <person name="Ishii M."/>
            <person name="Ohtani R."/>
            <person name="Kanamori-Sato M."/>
            <person name="Honoki R."/>
            <person name="Miyazaki D."/>
            <person name="Mochizuki H."/>
            <person name="Umetsu J."/>
            <person name="Higashi K."/>
            <person name="Shibata D."/>
            <person name="Kamiya Y."/>
            <person name="Sato N."/>
            <person name="Nakamura Y."/>
            <person name="Tabata S."/>
            <person name="Ida S."/>
            <person name="Kurokawa K."/>
            <person name="Ohta H."/>
        </authorList>
    </citation>
    <scope>NUCLEOTIDE SEQUENCE [LARGE SCALE GENOMIC DNA]</scope>
    <source>
        <strain evidence="2 3">NIES-2285</strain>
    </source>
</reference>
<proteinExistence type="predicted"/>
<dbReference type="Pfam" id="PF19254">
    <property type="entry name" value="DUF5901"/>
    <property type="match status" value="1"/>
</dbReference>
<dbReference type="Proteomes" id="UP000054558">
    <property type="component" value="Unassembled WGS sequence"/>
</dbReference>
<dbReference type="InterPro" id="IPR045420">
    <property type="entry name" value="DUF5901"/>
</dbReference>
<evidence type="ECO:0000313" key="3">
    <source>
        <dbReference type="Proteomes" id="UP000054558"/>
    </source>
</evidence>